<keyword evidence="1" id="KW-0472">Membrane</keyword>
<proteinExistence type="predicted"/>
<evidence type="ECO:0000313" key="2">
    <source>
        <dbReference type="EMBL" id="GAI17514.1"/>
    </source>
</evidence>
<dbReference type="EMBL" id="BARV01008249">
    <property type="protein sequence ID" value="GAI17514.1"/>
    <property type="molecule type" value="Genomic_DNA"/>
</dbReference>
<evidence type="ECO:0000256" key="1">
    <source>
        <dbReference type="SAM" id="Phobius"/>
    </source>
</evidence>
<reference evidence="2" key="1">
    <citation type="journal article" date="2014" name="Front. Microbiol.">
        <title>High frequency of phylogenetically diverse reductive dehalogenase-homologous genes in deep subseafloor sedimentary metagenomes.</title>
        <authorList>
            <person name="Kawai M."/>
            <person name="Futagami T."/>
            <person name="Toyoda A."/>
            <person name="Takaki Y."/>
            <person name="Nishi S."/>
            <person name="Hori S."/>
            <person name="Arai W."/>
            <person name="Tsubouchi T."/>
            <person name="Morono Y."/>
            <person name="Uchiyama I."/>
            <person name="Ito T."/>
            <person name="Fujiyama A."/>
            <person name="Inagaki F."/>
            <person name="Takami H."/>
        </authorList>
    </citation>
    <scope>NUCLEOTIDE SEQUENCE</scope>
    <source>
        <strain evidence="2">Expedition CK06-06</strain>
    </source>
</reference>
<name>X1NFT0_9ZZZZ</name>
<gene>
    <name evidence="2" type="ORF">S06H3_16646</name>
</gene>
<keyword evidence="1" id="KW-1133">Transmembrane helix</keyword>
<sequence>MESIENNELKSSLPYQWSWKDLLIILLGITGIFIIGIIIYVVILSWRGANPEDLMKPTVAQT</sequence>
<feature type="non-terminal residue" evidence="2">
    <location>
        <position position="62"/>
    </location>
</feature>
<keyword evidence="1" id="KW-0812">Transmembrane</keyword>
<organism evidence="2">
    <name type="scientific">marine sediment metagenome</name>
    <dbReference type="NCBI Taxonomy" id="412755"/>
    <lineage>
        <taxon>unclassified sequences</taxon>
        <taxon>metagenomes</taxon>
        <taxon>ecological metagenomes</taxon>
    </lineage>
</organism>
<accession>X1NFT0</accession>
<dbReference type="AlphaFoldDB" id="X1NFT0"/>
<comment type="caution">
    <text evidence="2">The sequence shown here is derived from an EMBL/GenBank/DDBJ whole genome shotgun (WGS) entry which is preliminary data.</text>
</comment>
<feature type="transmembrane region" description="Helical" evidence="1">
    <location>
        <begin position="22"/>
        <end position="46"/>
    </location>
</feature>
<protein>
    <submittedName>
        <fullName evidence="2">Uncharacterized protein</fullName>
    </submittedName>
</protein>